<evidence type="ECO:0000313" key="2">
    <source>
        <dbReference type="EMBL" id="RYR18600.1"/>
    </source>
</evidence>
<name>A0A444ZWK5_ARAHY</name>
<protein>
    <submittedName>
        <fullName evidence="2">Uncharacterized protein</fullName>
    </submittedName>
</protein>
<sequence length="128" mass="15117">MKWLQFDEQIVNIYKSFCNFFFVFWFVLNEIHFYLLVNASSFDISNGTTIVHWIFWFIVSNTWMISQNFKCSLLNSTGSHAMYNKKNRMSALPDHKKVLCCCWSLNFSSILHPADSTLLHPDVKNSEF</sequence>
<reference evidence="2 3" key="1">
    <citation type="submission" date="2019-01" db="EMBL/GenBank/DDBJ databases">
        <title>Sequencing of cultivated peanut Arachis hypogaea provides insights into genome evolution and oil improvement.</title>
        <authorList>
            <person name="Chen X."/>
        </authorList>
    </citation>
    <scope>NUCLEOTIDE SEQUENCE [LARGE SCALE GENOMIC DNA]</scope>
    <source>
        <strain evidence="3">cv. Fuhuasheng</strain>
        <tissue evidence="2">Leaves</tissue>
    </source>
</reference>
<keyword evidence="3" id="KW-1185">Reference proteome</keyword>
<proteinExistence type="predicted"/>
<keyword evidence="1" id="KW-0812">Transmembrane</keyword>
<dbReference type="Proteomes" id="UP000289738">
    <property type="component" value="Chromosome B03"/>
</dbReference>
<organism evidence="2 3">
    <name type="scientific">Arachis hypogaea</name>
    <name type="common">Peanut</name>
    <dbReference type="NCBI Taxonomy" id="3818"/>
    <lineage>
        <taxon>Eukaryota</taxon>
        <taxon>Viridiplantae</taxon>
        <taxon>Streptophyta</taxon>
        <taxon>Embryophyta</taxon>
        <taxon>Tracheophyta</taxon>
        <taxon>Spermatophyta</taxon>
        <taxon>Magnoliopsida</taxon>
        <taxon>eudicotyledons</taxon>
        <taxon>Gunneridae</taxon>
        <taxon>Pentapetalae</taxon>
        <taxon>rosids</taxon>
        <taxon>fabids</taxon>
        <taxon>Fabales</taxon>
        <taxon>Fabaceae</taxon>
        <taxon>Papilionoideae</taxon>
        <taxon>50 kb inversion clade</taxon>
        <taxon>dalbergioids sensu lato</taxon>
        <taxon>Dalbergieae</taxon>
        <taxon>Pterocarpus clade</taxon>
        <taxon>Arachis</taxon>
    </lineage>
</organism>
<comment type="caution">
    <text evidence="2">The sequence shown here is derived from an EMBL/GenBank/DDBJ whole genome shotgun (WGS) entry which is preliminary data.</text>
</comment>
<dbReference type="AlphaFoldDB" id="A0A444ZWK5"/>
<dbReference type="EMBL" id="SDMP01000013">
    <property type="protein sequence ID" value="RYR18600.1"/>
    <property type="molecule type" value="Genomic_DNA"/>
</dbReference>
<feature type="transmembrane region" description="Helical" evidence="1">
    <location>
        <begin position="20"/>
        <end position="37"/>
    </location>
</feature>
<feature type="transmembrane region" description="Helical" evidence="1">
    <location>
        <begin position="49"/>
        <end position="66"/>
    </location>
</feature>
<keyword evidence="1" id="KW-0472">Membrane</keyword>
<gene>
    <name evidence="2" type="ORF">Ahy_B03g063224</name>
</gene>
<keyword evidence="1" id="KW-1133">Transmembrane helix</keyword>
<evidence type="ECO:0000256" key="1">
    <source>
        <dbReference type="SAM" id="Phobius"/>
    </source>
</evidence>
<accession>A0A444ZWK5</accession>
<evidence type="ECO:0000313" key="3">
    <source>
        <dbReference type="Proteomes" id="UP000289738"/>
    </source>
</evidence>